<evidence type="ECO:0000259" key="2">
    <source>
        <dbReference type="Pfam" id="PF24038"/>
    </source>
</evidence>
<dbReference type="Proteomes" id="UP000199126">
    <property type="component" value="Unassembled WGS sequence"/>
</dbReference>
<accession>A0A1H8MUL4</accession>
<dbReference type="InterPro" id="IPR055771">
    <property type="entry name" value="DUF7347"/>
</dbReference>
<gene>
    <name evidence="4" type="ORF">SAMN04487948_10196</name>
</gene>
<feature type="compositionally biased region" description="Polar residues" evidence="1">
    <location>
        <begin position="1"/>
        <end position="12"/>
    </location>
</feature>
<feature type="region of interest" description="Disordered" evidence="1">
    <location>
        <begin position="1"/>
        <end position="26"/>
    </location>
</feature>
<name>A0A1H8MUL4_9EURY</name>
<dbReference type="RefSeq" id="WP_089820508.1">
    <property type="nucleotide sequence ID" value="NZ_FODV01000001.1"/>
</dbReference>
<dbReference type="EMBL" id="FODV01000001">
    <property type="protein sequence ID" value="SEO20903.1"/>
    <property type="molecule type" value="Genomic_DNA"/>
</dbReference>
<dbReference type="Pfam" id="PF24038">
    <property type="entry name" value="DUF7347"/>
    <property type="match status" value="1"/>
</dbReference>
<evidence type="ECO:0000313" key="5">
    <source>
        <dbReference type="Proteomes" id="UP000199126"/>
    </source>
</evidence>
<dbReference type="AlphaFoldDB" id="A0A1H8MUL4"/>
<feature type="domain" description="DUF7347" evidence="2">
    <location>
        <begin position="25"/>
        <end position="105"/>
    </location>
</feature>
<dbReference type="InterPro" id="IPR036388">
    <property type="entry name" value="WH-like_DNA-bd_sf"/>
</dbReference>
<evidence type="ECO:0000256" key="1">
    <source>
        <dbReference type="SAM" id="MobiDB-lite"/>
    </source>
</evidence>
<protein>
    <submittedName>
        <fullName evidence="4">Uncharacterized protein</fullName>
    </submittedName>
</protein>
<sequence>MSFSFDEGTSTPCAPDGGEPLSLSPDDAFTLLGNETRVAILRALWEAHEPYDSDTAVPFSELFDRVGVDDTGNFNYHLGRLTGHFVRRTESGYELTAPGFEIVHALVAGTATENPILEPAVVAANCPRCERRIEIVYTDGTVWARCPHCEGYWPQRGGEIFGFSLPPEGLRDRDPDEILEATIRYSIHRFESMNDGVCPECGGSVDGSLAVCEDHDPCDAICDRCSSYFAGVITFVCRSCKFAWRSPGWAPVHDHPALVSFYYDHGIEHVLDDWMAMKRSFDWREEVVSTDPPRLGVTVSYEGNERTFVLDETGTVVDVS</sequence>
<dbReference type="Gene3D" id="1.10.10.10">
    <property type="entry name" value="Winged helix-like DNA-binding domain superfamily/Winged helix DNA-binding domain"/>
    <property type="match status" value="1"/>
</dbReference>
<proteinExistence type="predicted"/>
<dbReference type="OrthoDB" id="8482at2157"/>
<organism evidence="4 5">
    <name type="scientific">Halogranum amylolyticum</name>
    <dbReference type="NCBI Taxonomy" id="660520"/>
    <lineage>
        <taxon>Archaea</taxon>
        <taxon>Methanobacteriati</taxon>
        <taxon>Methanobacteriota</taxon>
        <taxon>Stenosarchaea group</taxon>
        <taxon>Halobacteria</taxon>
        <taxon>Halobacteriales</taxon>
        <taxon>Haloferacaceae</taxon>
    </lineage>
</organism>
<dbReference type="Pfam" id="PF24042">
    <property type="entry name" value="DUF7351"/>
    <property type="match status" value="1"/>
</dbReference>
<keyword evidence="5" id="KW-1185">Reference proteome</keyword>
<evidence type="ECO:0000259" key="3">
    <source>
        <dbReference type="Pfam" id="PF24042"/>
    </source>
</evidence>
<evidence type="ECO:0000313" key="4">
    <source>
        <dbReference type="EMBL" id="SEO20903.1"/>
    </source>
</evidence>
<feature type="domain" description="DUF7351" evidence="3">
    <location>
        <begin position="124"/>
        <end position="316"/>
    </location>
</feature>
<reference evidence="5" key="1">
    <citation type="submission" date="2016-10" db="EMBL/GenBank/DDBJ databases">
        <authorList>
            <person name="Varghese N."/>
            <person name="Submissions S."/>
        </authorList>
    </citation>
    <scope>NUCLEOTIDE SEQUENCE [LARGE SCALE GENOMIC DNA]</scope>
    <source>
        <strain evidence="5">CGMCC 1.10121</strain>
    </source>
</reference>
<dbReference type="InterPro" id="IPR055775">
    <property type="entry name" value="DUF7351"/>
</dbReference>